<reference evidence="1 2" key="1">
    <citation type="submission" date="2016-11" db="EMBL/GenBank/DDBJ databases">
        <authorList>
            <person name="Manzoor S."/>
        </authorList>
    </citation>
    <scope>NUCLEOTIDE SEQUENCE [LARGE SCALE GENOMIC DNA]</scope>
    <source>
        <strain evidence="1">Clostridium ultunense strain Esp</strain>
    </source>
</reference>
<protein>
    <submittedName>
        <fullName evidence="1">Uncharacterized protein</fullName>
    </submittedName>
</protein>
<dbReference type="EMBL" id="LT669839">
    <property type="protein sequence ID" value="SHD78680.1"/>
    <property type="molecule type" value="Genomic_DNA"/>
</dbReference>
<dbReference type="AlphaFoldDB" id="A0A1M4PT55"/>
<gene>
    <name evidence="1" type="ORF">CUESP1_3359</name>
</gene>
<keyword evidence="2" id="KW-1185">Reference proteome</keyword>
<dbReference type="Proteomes" id="UP000245423">
    <property type="component" value="Chromosome 1"/>
</dbReference>
<sequence>MLECFLEFIDSDSVFSSGKALDFLENKYGITAFTDLSKSDAILARAIQFLCEYNQYDRFSMAKVSTGKVPGYKFKDYLDKFKEHQKTRHLIADSTLKYFDYELGRFLLFLD</sequence>
<proteinExistence type="predicted"/>
<name>A0A1M4PT55_9FIRM</name>
<evidence type="ECO:0000313" key="2">
    <source>
        <dbReference type="Proteomes" id="UP000245423"/>
    </source>
</evidence>
<dbReference type="RefSeq" id="WP_025642781.1">
    <property type="nucleotide sequence ID" value="NZ_LT669839.1"/>
</dbReference>
<evidence type="ECO:0000313" key="1">
    <source>
        <dbReference type="EMBL" id="SHD78680.1"/>
    </source>
</evidence>
<organism evidence="1 2">
    <name type="scientific">[Clostridium] ultunense Esp</name>
    <dbReference type="NCBI Taxonomy" id="1288971"/>
    <lineage>
        <taxon>Bacteria</taxon>
        <taxon>Bacillati</taxon>
        <taxon>Bacillota</taxon>
        <taxon>Tissierellia</taxon>
        <taxon>Tissierellales</taxon>
        <taxon>Tepidimicrobiaceae</taxon>
        <taxon>Schnuerera</taxon>
    </lineage>
</organism>
<accession>A0A1M4PT55</accession>